<evidence type="ECO:0000313" key="1">
    <source>
        <dbReference type="EMBL" id="CAF0936949.1"/>
    </source>
</evidence>
<accession>A0A814C9D7</accession>
<comment type="caution">
    <text evidence="1">The sequence shown here is derived from an EMBL/GenBank/DDBJ whole genome shotgun (WGS) entry which is preliminary data.</text>
</comment>
<gene>
    <name evidence="1" type="ORF">OXX778_LOCUS13215</name>
</gene>
<reference evidence="1" key="1">
    <citation type="submission" date="2021-02" db="EMBL/GenBank/DDBJ databases">
        <authorList>
            <person name="Nowell W R."/>
        </authorList>
    </citation>
    <scope>NUCLEOTIDE SEQUENCE</scope>
    <source>
        <strain evidence="1">Ploen Becks lab</strain>
    </source>
</reference>
<name>A0A814C9D7_9BILA</name>
<dbReference type="OrthoDB" id="10014409at2759"/>
<dbReference type="EMBL" id="CAJNOC010002499">
    <property type="protein sequence ID" value="CAF0936949.1"/>
    <property type="molecule type" value="Genomic_DNA"/>
</dbReference>
<dbReference type="Proteomes" id="UP000663879">
    <property type="component" value="Unassembled WGS sequence"/>
</dbReference>
<keyword evidence="2" id="KW-1185">Reference proteome</keyword>
<proteinExistence type="predicted"/>
<sequence>MERRISKRREKLEGLQIRHQSEVNKRIKYLENKFGEENEIKYNPDKTVFMVFHQKMVSEQRDDLWQKMVSSMRYLGAEINENVRLTDILETFYLNKI</sequence>
<evidence type="ECO:0000313" key="2">
    <source>
        <dbReference type="Proteomes" id="UP000663879"/>
    </source>
</evidence>
<dbReference type="AlphaFoldDB" id="A0A814C9D7"/>
<organism evidence="1 2">
    <name type="scientific">Brachionus calyciflorus</name>
    <dbReference type="NCBI Taxonomy" id="104777"/>
    <lineage>
        <taxon>Eukaryota</taxon>
        <taxon>Metazoa</taxon>
        <taxon>Spiralia</taxon>
        <taxon>Gnathifera</taxon>
        <taxon>Rotifera</taxon>
        <taxon>Eurotatoria</taxon>
        <taxon>Monogononta</taxon>
        <taxon>Pseudotrocha</taxon>
        <taxon>Ploima</taxon>
        <taxon>Brachionidae</taxon>
        <taxon>Brachionus</taxon>
    </lineage>
</organism>
<protein>
    <submittedName>
        <fullName evidence="1">Uncharacterized protein</fullName>
    </submittedName>
</protein>